<dbReference type="RefSeq" id="WP_184224136.1">
    <property type="nucleotide sequence ID" value="NZ_JACIIU010000017.1"/>
</dbReference>
<dbReference type="EMBL" id="JACIIU010000017">
    <property type="protein sequence ID" value="MBB6262132.1"/>
    <property type="molecule type" value="Genomic_DNA"/>
</dbReference>
<keyword evidence="3" id="KW-1185">Reference proteome</keyword>
<name>A0A841M039_9HYPH</name>
<comment type="caution">
    <text evidence="2">The sequence shown here is derived from an EMBL/GenBank/DDBJ whole genome shotgun (WGS) entry which is preliminary data.</text>
</comment>
<evidence type="ECO:0000313" key="2">
    <source>
        <dbReference type="EMBL" id="MBB6262132.1"/>
    </source>
</evidence>
<keyword evidence="1" id="KW-0472">Membrane</keyword>
<feature type="transmembrane region" description="Helical" evidence="1">
    <location>
        <begin position="9"/>
        <end position="30"/>
    </location>
</feature>
<gene>
    <name evidence="2" type="ORF">FHS77_002700</name>
</gene>
<accession>A0A841M039</accession>
<evidence type="ECO:0000313" key="3">
    <source>
        <dbReference type="Proteomes" id="UP000555393"/>
    </source>
</evidence>
<organism evidence="2 3">
    <name type="scientific">Paenochrobactrum gallinarii</name>
    <dbReference type="NCBI Taxonomy" id="643673"/>
    <lineage>
        <taxon>Bacteria</taxon>
        <taxon>Pseudomonadati</taxon>
        <taxon>Pseudomonadota</taxon>
        <taxon>Alphaproteobacteria</taxon>
        <taxon>Hyphomicrobiales</taxon>
        <taxon>Brucellaceae</taxon>
        <taxon>Paenochrobactrum</taxon>
    </lineage>
</organism>
<dbReference type="Proteomes" id="UP000555393">
    <property type="component" value="Unassembled WGS sequence"/>
</dbReference>
<proteinExistence type="predicted"/>
<dbReference type="AlphaFoldDB" id="A0A841M039"/>
<keyword evidence="1" id="KW-1133">Transmembrane helix</keyword>
<keyword evidence="1" id="KW-0812">Transmembrane</keyword>
<reference evidence="2 3" key="1">
    <citation type="submission" date="2020-08" db="EMBL/GenBank/DDBJ databases">
        <title>Genomic Encyclopedia of Type Strains, Phase IV (KMG-IV): sequencing the most valuable type-strain genomes for metagenomic binning, comparative biology and taxonomic classification.</title>
        <authorList>
            <person name="Goeker M."/>
        </authorList>
    </citation>
    <scope>NUCLEOTIDE SEQUENCE [LARGE SCALE GENOMIC DNA]</scope>
    <source>
        <strain evidence="2 3">DSM 22336</strain>
    </source>
</reference>
<feature type="transmembrane region" description="Helical" evidence="1">
    <location>
        <begin position="36"/>
        <end position="55"/>
    </location>
</feature>
<sequence>MKNIQPQGIIALPPIEITYVLVGATASLWGSMRPSFIIKLTFIAFPLIFIAAVGAKLMGFE</sequence>
<evidence type="ECO:0000256" key="1">
    <source>
        <dbReference type="SAM" id="Phobius"/>
    </source>
</evidence>
<protein>
    <submittedName>
        <fullName evidence="2">Uncharacterized protein</fullName>
    </submittedName>
</protein>